<evidence type="ECO:0000313" key="3">
    <source>
        <dbReference type="Proteomes" id="UP000076021"/>
    </source>
</evidence>
<dbReference type="EMBL" id="CP014806">
    <property type="protein sequence ID" value="AMW98774.1"/>
    <property type="molecule type" value="Genomic_DNA"/>
</dbReference>
<keyword evidence="3" id="KW-1185">Reference proteome</keyword>
<dbReference type="KEGG" id="rst:ATY39_04520"/>
<organism evidence="2 3">
    <name type="scientific">Rummeliibacillus stabekisii</name>
    <dbReference type="NCBI Taxonomy" id="241244"/>
    <lineage>
        <taxon>Bacteria</taxon>
        <taxon>Bacillati</taxon>
        <taxon>Bacillota</taxon>
        <taxon>Bacilli</taxon>
        <taxon>Bacillales</taxon>
        <taxon>Caryophanaceae</taxon>
        <taxon>Rummeliibacillus</taxon>
    </lineage>
</organism>
<dbReference type="SUPFAM" id="SSF55729">
    <property type="entry name" value="Acyl-CoA N-acyltransferases (Nat)"/>
    <property type="match status" value="1"/>
</dbReference>
<dbReference type="InterPro" id="IPR016181">
    <property type="entry name" value="Acyl_CoA_acyltransferase"/>
</dbReference>
<proteinExistence type="predicted"/>
<feature type="domain" description="N-acetyltransferase" evidence="1">
    <location>
        <begin position="10"/>
        <end position="175"/>
    </location>
</feature>
<dbReference type="GO" id="GO:0005737">
    <property type="term" value="C:cytoplasm"/>
    <property type="evidence" value="ECO:0007669"/>
    <property type="project" value="TreeGrafter"/>
</dbReference>
<dbReference type="GO" id="GO:0008999">
    <property type="term" value="F:protein-N-terminal-alanine acetyltransferase activity"/>
    <property type="evidence" value="ECO:0007669"/>
    <property type="project" value="TreeGrafter"/>
</dbReference>
<dbReference type="AlphaFoldDB" id="A0A143HAN3"/>
<dbReference type="CDD" id="cd04301">
    <property type="entry name" value="NAT_SF"/>
    <property type="match status" value="1"/>
</dbReference>
<dbReference type="Pfam" id="PF13302">
    <property type="entry name" value="Acetyltransf_3"/>
    <property type="match status" value="1"/>
</dbReference>
<dbReference type="PROSITE" id="PS51186">
    <property type="entry name" value="GNAT"/>
    <property type="match status" value="1"/>
</dbReference>
<evidence type="ECO:0000313" key="2">
    <source>
        <dbReference type="EMBL" id="AMW98774.1"/>
    </source>
</evidence>
<name>A0A143HAN3_9BACL</name>
<reference evidence="2 3" key="1">
    <citation type="journal article" date="2016" name="Genome Announc.">
        <title>Whole-Genome Sequence of Rummeliibacillus stabekisii Strain PP9 Isolated from Antarctic Soil.</title>
        <authorList>
            <person name="da Mota F.F."/>
            <person name="Vollu R.E."/>
            <person name="Jurelevicius D."/>
            <person name="Seldin L."/>
        </authorList>
    </citation>
    <scope>NUCLEOTIDE SEQUENCE [LARGE SCALE GENOMIC DNA]</scope>
    <source>
        <strain evidence="2 3">PP9</strain>
    </source>
</reference>
<dbReference type="Gene3D" id="3.40.630.30">
    <property type="match status" value="1"/>
</dbReference>
<reference evidence="3" key="2">
    <citation type="submission" date="2016-03" db="EMBL/GenBank/DDBJ databases">
        <authorList>
            <person name="Ploux O."/>
        </authorList>
    </citation>
    <scope>NUCLEOTIDE SEQUENCE [LARGE SCALE GENOMIC DNA]</scope>
    <source>
        <strain evidence="3">PP9</strain>
    </source>
</reference>
<protein>
    <submittedName>
        <fullName evidence="2">Acetyltransferase</fullName>
    </submittedName>
</protein>
<sequence>MFPILETDRLTLRELTDTDVYDIFACLSNKEVTRFYGSEPLNSIKEAEELVEFFKKNYNEERGIRWGIERKGTKGIIGTIGYHAWSQKHKRAEIGYEIHPEYWRKGYTSEAISKVISFGFDTMGLTRIGAIVFLENEASNKLLEKVGFQKEGILRGYIYQQGKAYDTNVYSLLKR</sequence>
<dbReference type="PANTHER" id="PTHR43792">
    <property type="entry name" value="GNAT FAMILY, PUTATIVE (AFU_ORTHOLOGUE AFUA_3G00765)-RELATED-RELATED"/>
    <property type="match status" value="1"/>
</dbReference>
<dbReference type="RefSeq" id="WP_066786451.1">
    <property type="nucleotide sequence ID" value="NZ_CP014806.1"/>
</dbReference>
<dbReference type="InterPro" id="IPR000182">
    <property type="entry name" value="GNAT_dom"/>
</dbReference>
<keyword evidence="2" id="KW-0808">Transferase</keyword>
<dbReference type="InterPro" id="IPR051531">
    <property type="entry name" value="N-acetyltransferase"/>
</dbReference>
<dbReference type="Proteomes" id="UP000076021">
    <property type="component" value="Chromosome"/>
</dbReference>
<dbReference type="OrthoDB" id="9811523at2"/>
<accession>A0A143HAN3</accession>
<evidence type="ECO:0000259" key="1">
    <source>
        <dbReference type="PROSITE" id="PS51186"/>
    </source>
</evidence>
<gene>
    <name evidence="2" type="ORF">ATY39_04520</name>
</gene>
<dbReference type="PANTHER" id="PTHR43792:SF9">
    <property type="entry name" value="RIBOSOMAL-PROTEIN-ALANINE ACETYLTRANSFERASE"/>
    <property type="match status" value="1"/>
</dbReference>